<keyword evidence="2" id="KW-0472">Membrane</keyword>
<dbReference type="AlphaFoldDB" id="A0A9P7KI88"/>
<comment type="caution">
    <text evidence="3">The sequence shown here is derived from an EMBL/GenBank/DDBJ whole genome shotgun (WGS) entry which is preliminary data.</text>
</comment>
<evidence type="ECO:0000256" key="1">
    <source>
        <dbReference type="SAM" id="MobiDB-lite"/>
    </source>
</evidence>
<evidence type="ECO:0000313" key="4">
    <source>
        <dbReference type="Proteomes" id="UP000717328"/>
    </source>
</evidence>
<gene>
    <name evidence="3" type="ORF">H0H81_003548</name>
</gene>
<reference evidence="3" key="2">
    <citation type="submission" date="2021-10" db="EMBL/GenBank/DDBJ databases">
        <title>Phylogenomics reveals ancestral predisposition of the termite-cultivated fungus Termitomyces towards a domesticated lifestyle.</title>
        <authorList>
            <person name="Auxier B."/>
            <person name="Grum-Grzhimaylo A."/>
            <person name="Cardenas M.E."/>
            <person name="Lodge J.D."/>
            <person name="Laessoe T."/>
            <person name="Pedersen O."/>
            <person name="Smith M.E."/>
            <person name="Kuyper T.W."/>
            <person name="Franco-Molano E.A."/>
            <person name="Baroni T.J."/>
            <person name="Aanen D.K."/>
        </authorList>
    </citation>
    <scope>NUCLEOTIDE SEQUENCE</scope>
    <source>
        <strain evidence="3">D49</strain>
    </source>
</reference>
<sequence length="120" mass="13211">MSIVWIIIESGAIYTAAAIVQLVLFLEHLNAGTILEMILVQLSAIAPALIVIRIGMGVAYNGENETYQEDVVLTTMHDIMPSSVISTGPSDGGDRQENTTEDIVKKQRYSDFTMPQWRLA</sequence>
<feature type="region of interest" description="Disordered" evidence="1">
    <location>
        <begin position="82"/>
        <end position="107"/>
    </location>
</feature>
<evidence type="ECO:0000313" key="3">
    <source>
        <dbReference type="EMBL" id="KAG5649485.1"/>
    </source>
</evidence>
<keyword evidence="4" id="KW-1185">Reference proteome</keyword>
<organism evidence="3 4">
    <name type="scientific">Sphagnurus paluster</name>
    <dbReference type="NCBI Taxonomy" id="117069"/>
    <lineage>
        <taxon>Eukaryota</taxon>
        <taxon>Fungi</taxon>
        <taxon>Dikarya</taxon>
        <taxon>Basidiomycota</taxon>
        <taxon>Agaricomycotina</taxon>
        <taxon>Agaricomycetes</taxon>
        <taxon>Agaricomycetidae</taxon>
        <taxon>Agaricales</taxon>
        <taxon>Tricholomatineae</taxon>
        <taxon>Lyophyllaceae</taxon>
        <taxon>Sphagnurus</taxon>
    </lineage>
</organism>
<name>A0A9P7KI88_9AGAR</name>
<protein>
    <submittedName>
        <fullName evidence="3">Uncharacterized protein</fullName>
    </submittedName>
</protein>
<reference evidence="3" key="1">
    <citation type="submission" date="2021-02" db="EMBL/GenBank/DDBJ databases">
        <authorList>
            <person name="Nieuwenhuis M."/>
            <person name="Van De Peppel L.J.J."/>
        </authorList>
    </citation>
    <scope>NUCLEOTIDE SEQUENCE</scope>
    <source>
        <strain evidence="3">D49</strain>
    </source>
</reference>
<dbReference type="EMBL" id="JABCKI010000953">
    <property type="protein sequence ID" value="KAG5649485.1"/>
    <property type="molecule type" value="Genomic_DNA"/>
</dbReference>
<dbReference type="OrthoDB" id="3341077at2759"/>
<keyword evidence="2" id="KW-1133">Transmembrane helix</keyword>
<feature type="compositionally biased region" description="Basic and acidic residues" evidence="1">
    <location>
        <begin position="92"/>
        <end position="107"/>
    </location>
</feature>
<feature type="transmembrane region" description="Helical" evidence="2">
    <location>
        <begin position="38"/>
        <end position="60"/>
    </location>
</feature>
<proteinExistence type="predicted"/>
<keyword evidence="2" id="KW-0812">Transmembrane</keyword>
<dbReference type="Proteomes" id="UP000717328">
    <property type="component" value="Unassembled WGS sequence"/>
</dbReference>
<evidence type="ECO:0000256" key="2">
    <source>
        <dbReference type="SAM" id="Phobius"/>
    </source>
</evidence>
<feature type="transmembrane region" description="Helical" evidence="2">
    <location>
        <begin position="6"/>
        <end position="26"/>
    </location>
</feature>
<accession>A0A9P7KI88</accession>